<feature type="domain" description="PDZ" evidence="4">
    <location>
        <begin position="31"/>
        <end position="108"/>
    </location>
</feature>
<feature type="compositionally biased region" description="Polar residues" evidence="3">
    <location>
        <begin position="1"/>
        <end position="17"/>
    </location>
</feature>
<sequence>MPKNWPQQSPTSPSSIATGPERTVVFLSDAMGIKLNRGHDGLIRVISVADLPPGSPILRKGKIETGDLVREAGGVDLRRPITATMWGDTVALIKMAPRPITIIVATELTSNLTDDDKSISPRVPRRQFEYGSAAYGEESVTGLISSVAARGQGSFHNWEEVMREMGIVPPSSALGEEAVEGSIENTHDSDAEPKDETSECCISDHRTNTAATVNNDDAQAANDITENGDDQETQDNPPEHPTDAGDALEPSLCITENTIKSEYEQEIIDIDAVSNVATNTDAEAVIENESLTVGDGDCGQNSVEAIQPQETQQNVGKIDEMSAMYESQRAEDTECPKPPSLNRDILFDDRLFYIHALDDGSDEAKTRVQGWTNKRWIAMQPCLVFSGLVTRVSQEKKIFWSSETYQTRTLAIFKVPNVNPSLPTVDVSPPSSEGAHIILILRDPTDSDEVRRLLPINDASNPLTQEDMASLLNSFLVAENVIDPMTCKLRLSQLTTPTSVPLNNDDASSSKKLDRRKRSFFELLTPTCSMLLSAVLYPEKGKCDEATYCGVDSIVETAKFEDAISNALYAAHSLTEGLEDVHRVWTHQVVLGTLHSYVISGNDKLLQTALSNALHSSKSDDLDALEATKLESSTIDARDLNWKTPLIYACERKRPSTVSLLINAGANGMIPTLDAQTPLHLCAERLDDKSLSIILSATHPTRPDPNAVDSLGRTPMYLASAQGNDSSALARCLSALNAWGGQFLPVRDTAESKKLLHPIHSTSFQWKYEQLAILLSYVCYRFPLENSELGGVSLGSKYGCPIHAAVISLRERMFSALKNLDIKYFSSSEPAIVK</sequence>
<dbReference type="Gene3D" id="1.25.40.20">
    <property type="entry name" value="Ankyrin repeat-containing domain"/>
    <property type="match status" value="1"/>
</dbReference>
<evidence type="ECO:0000256" key="1">
    <source>
        <dbReference type="ARBA" id="ARBA00022737"/>
    </source>
</evidence>
<dbReference type="InterPro" id="IPR002110">
    <property type="entry name" value="Ankyrin_rpt"/>
</dbReference>
<feature type="region of interest" description="Disordered" evidence="3">
    <location>
        <begin position="1"/>
        <end position="20"/>
    </location>
</feature>
<keyword evidence="6" id="KW-1185">Reference proteome</keyword>
<feature type="region of interest" description="Disordered" evidence="3">
    <location>
        <begin position="176"/>
        <end position="198"/>
    </location>
</feature>
<keyword evidence="1" id="KW-0677">Repeat</keyword>
<dbReference type="EMBL" id="JABMIG020000170">
    <property type="protein sequence ID" value="KAL3787702.1"/>
    <property type="molecule type" value="Genomic_DNA"/>
</dbReference>
<feature type="region of interest" description="Disordered" evidence="3">
    <location>
        <begin position="221"/>
        <end position="249"/>
    </location>
</feature>
<comment type="caution">
    <text evidence="5">The sequence shown here is derived from an EMBL/GenBank/DDBJ whole genome shotgun (WGS) entry which is preliminary data.</text>
</comment>
<dbReference type="Pfam" id="PF00023">
    <property type="entry name" value="Ank"/>
    <property type="match status" value="1"/>
</dbReference>
<evidence type="ECO:0000313" key="6">
    <source>
        <dbReference type="Proteomes" id="UP001516023"/>
    </source>
</evidence>
<dbReference type="InterPro" id="IPR036770">
    <property type="entry name" value="Ankyrin_rpt-contain_sf"/>
</dbReference>
<protein>
    <recommendedName>
        <fullName evidence="4">PDZ domain-containing protein</fullName>
    </recommendedName>
</protein>
<organism evidence="5 6">
    <name type="scientific">Cyclotella cryptica</name>
    <dbReference type="NCBI Taxonomy" id="29204"/>
    <lineage>
        <taxon>Eukaryota</taxon>
        <taxon>Sar</taxon>
        <taxon>Stramenopiles</taxon>
        <taxon>Ochrophyta</taxon>
        <taxon>Bacillariophyta</taxon>
        <taxon>Coscinodiscophyceae</taxon>
        <taxon>Thalassiosirophycidae</taxon>
        <taxon>Stephanodiscales</taxon>
        <taxon>Stephanodiscaceae</taxon>
        <taxon>Cyclotella</taxon>
    </lineage>
</organism>
<gene>
    <name evidence="5" type="ORF">HJC23_012128</name>
</gene>
<accession>A0ABD3PIW7</accession>
<dbReference type="InterPro" id="IPR036034">
    <property type="entry name" value="PDZ_sf"/>
</dbReference>
<dbReference type="PANTHER" id="PTHR24198:SF165">
    <property type="entry name" value="ANKYRIN REPEAT-CONTAINING PROTEIN-RELATED"/>
    <property type="match status" value="1"/>
</dbReference>
<evidence type="ECO:0000259" key="4">
    <source>
        <dbReference type="PROSITE" id="PS50106"/>
    </source>
</evidence>
<evidence type="ECO:0000256" key="2">
    <source>
        <dbReference type="ARBA" id="ARBA00023043"/>
    </source>
</evidence>
<dbReference type="Proteomes" id="UP001516023">
    <property type="component" value="Unassembled WGS sequence"/>
</dbReference>
<dbReference type="SMART" id="SM00248">
    <property type="entry name" value="ANK"/>
    <property type="match status" value="2"/>
</dbReference>
<reference evidence="5 6" key="1">
    <citation type="journal article" date="2020" name="G3 (Bethesda)">
        <title>Improved Reference Genome for Cyclotella cryptica CCMP332, a Model for Cell Wall Morphogenesis, Salinity Adaptation, and Lipid Production in Diatoms (Bacillariophyta).</title>
        <authorList>
            <person name="Roberts W.R."/>
            <person name="Downey K.M."/>
            <person name="Ruck E.C."/>
            <person name="Traller J.C."/>
            <person name="Alverson A.J."/>
        </authorList>
    </citation>
    <scope>NUCLEOTIDE SEQUENCE [LARGE SCALE GENOMIC DNA]</scope>
    <source>
        <strain evidence="5 6">CCMP332</strain>
    </source>
</reference>
<proteinExistence type="predicted"/>
<name>A0ABD3PIW7_9STRA</name>
<evidence type="ECO:0000313" key="5">
    <source>
        <dbReference type="EMBL" id="KAL3787702.1"/>
    </source>
</evidence>
<evidence type="ECO:0000256" key="3">
    <source>
        <dbReference type="SAM" id="MobiDB-lite"/>
    </source>
</evidence>
<keyword evidence="2" id="KW-0040">ANK repeat</keyword>
<dbReference type="PROSITE" id="PS50106">
    <property type="entry name" value="PDZ"/>
    <property type="match status" value="1"/>
</dbReference>
<dbReference type="PANTHER" id="PTHR24198">
    <property type="entry name" value="ANKYRIN REPEAT AND PROTEIN KINASE DOMAIN-CONTAINING PROTEIN"/>
    <property type="match status" value="1"/>
</dbReference>
<dbReference type="InterPro" id="IPR001478">
    <property type="entry name" value="PDZ"/>
</dbReference>
<dbReference type="SUPFAM" id="SSF48403">
    <property type="entry name" value="Ankyrin repeat"/>
    <property type="match status" value="1"/>
</dbReference>
<feature type="compositionally biased region" description="Basic and acidic residues" evidence="3">
    <location>
        <begin position="185"/>
        <end position="198"/>
    </location>
</feature>
<dbReference type="AlphaFoldDB" id="A0ABD3PIW7"/>
<dbReference type="SUPFAM" id="SSF50156">
    <property type="entry name" value="PDZ domain-like"/>
    <property type="match status" value="1"/>
</dbReference>